<dbReference type="eggNOG" id="ENOG5030KBH">
    <property type="taxonomic scope" value="Bacteria"/>
</dbReference>
<gene>
    <name evidence="4" type="ORF">MOPEL_011_00080</name>
</gene>
<feature type="region of interest" description="Disordered" evidence="1">
    <location>
        <begin position="130"/>
        <end position="168"/>
    </location>
</feature>
<reference evidence="4 5" key="1">
    <citation type="submission" date="2012-02" db="EMBL/GenBank/DDBJ databases">
        <title>Whole genome shotgun sequence of Mobilicoccus pelagius NBRC 104925.</title>
        <authorList>
            <person name="Yoshida Y."/>
            <person name="Hosoyama A."/>
            <person name="Tsuchikane K."/>
            <person name="Katsumata H."/>
            <person name="Yamazaki S."/>
            <person name="Fujita N."/>
        </authorList>
    </citation>
    <scope>NUCLEOTIDE SEQUENCE [LARGE SCALE GENOMIC DNA]</scope>
    <source>
        <strain evidence="4 5">NBRC 104925</strain>
    </source>
</reference>
<feature type="domain" description="Putative Flp pilus-assembly TadG-like N-terminal" evidence="3">
    <location>
        <begin position="10"/>
        <end position="56"/>
    </location>
</feature>
<feature type="transmembrane region" description="Helical" evidence="2">
    <location>
        <begin position="12"/>
        <end position="36"/>
    </location>
</feature>
<accession>H5UNW8</accession>
<evidence type="ECO:0000256" key="1">
    <source>
        <dbReference type="SAM" id="MobiDB-lite"/>
    </source>
</evidence>
<keyword evidence="2" id="KW-0812">Transmembrane</keyword>
<organism evidence="4 5">
    <name type="scientific">Mobilicoccus pelagius NBRC 104925</name>
    <dbReference type="NCBI Taxonomy" id="1089455"/>
    <lineage>
        <taxon>Bacteria</taxon>
        <taxon>Bacillati</taxon>
        <taxon>Actinomycetota</taxon>
        <taxon>Actinomycetes</taxon>
        <taxon>Micrococcales</taxon>
        <taxon>Dermatophilaceae</taxon>
        <taxon>Mobilicoccus</taxon>
    </lineage>
</organism>
<keyword evidence="2" id="KW-0472">Membrane</keyword>
<evidence type="ECO:0000256" key="2">
    <source>
        <dbReference type="SAM" id="Phobius"/>
    </source>
</evidence>
<dbReference type="EMBL" id="BAFE01000011">
    <property type="protein sequence ID" value="GAB47426.1"/>
    <property type="molecule type" value="Genomic_DNA"/>
</dbReference>
<comment type="caution">
    <text evidence="4">The sequence shown here is derived from an EMBL/GenBank/DDBJ whole genome shotgun (WGS) entry which is preliminary data.</text>
</comment>
<feature type="compositionally biased region" description="Gly residues" evidence="1">
    <location>
        <begin position="158"/>
        <end position="168"/>
    </location>
</feature>
<dbReference type="Proteomes" id="UP000004367">
    <property type="component" value="Unassembled WGS sequence"/>
</dbReference>
<evidence type="ECO:0000259" key="3">
    <source>
        <dbReference type="Pfam" id="PF13400"/>
    </source>
</evidence>
<keyword evidence="5" id="KW-1185">Reference proteome</keyword>
<dbReference type="InterPro" id="IPR028087">
    <property type="entry name" value="Tad_N"/>
</dbReference>
<dbReference type="AlphaFoldDB" id="H5UNW8"/>
<dbReference type="RefSeq" id="WP_009481324.1">
    <property type="nucleotide sequence ID" value="NZ_BAFE01000011.1"/>
</dbReference>
<keyword evidence="2" id="KW-1133">Transmembrane helix</keyword>
<name>H5UNW8_9MICO</name>
<protein>
    <recommendedName>
        <fullName evidence="3">Putative Flp pilus-assembly TadG-like N-terminal domain-containing protein</fullName>
    </recommendedName>
</protein>
<evidence type="ECO:0000313" key="5">
    <source>
        <dbReference type="Proteomes" id="UP000004367"/>
    </source>
</evidence>
<dbReference type="STRING" id="1089455.MOPEL_011_00080"/>
<evidence type="ECO:0000313" key="4">
    <source>
        <dbReference type="EMBL" id="GAB47426.1"/>
    </source>
</evidence>
<dbReference type="Pfam" id="PF13400">
    <property type="entry name" value="Tad"/>
    <property type="match status" value="1"/>
</dbReference>
<proteinExistence type="predicted"/>
<sequence>MRSDRRGEEGSATVTALGVVGVLLVLLLATLTLGAASGAAHRAQSAADLAALAGARPAGGAGAAGATGTAGAAGTVGASRASGGCAQARRIAELHGAVLRECHVDGADLEVEVAVTPAGPARRFGDAVARARAGPDRPGDAGVAPGIPEGARAPAEGLTGGGDARSGP</sequence>